<evidence type="ECO:0000256" key="3">
    <source>
        <dbReference type="ARBA" id="ARBA00023125"/>
    </source>
</evidence>
<dbReference type="Gene3D" id="3.40.190.10">
    <property type="entry name" value="Periplasmic binding protein-like II"/>
    <property type="match status" value="2"/>
</dbReference>
<sequence length="304" mass="32757">MNFDRIKLRHLRCLALVGQERNLVRAAGALALTQPAVSKTIAELEDIVGRQLLVRRRRGVDLTPAGEVLVRHAVATLRGLREGLTLALDQPEGEQLRVAVGVLPNTAAGLLPEVTAELLRRRDPLRVRVVSGTNAQLMTQLRQGEIDLVVGRLAQPSAMADLSFLQLYSESLLLVARPGHPLAGVSQPTLEALSAYPLVVPVHGTLVRDTADAYLFARGSYLPSSVIEATDTSFVLGLLRRSDAVWFAPGGAALSSLQSGELARLDFDTRSTEGPVGITLRRTGEPGEGAQRLIQVIQEVARAR</sequence>
<dbReference type="InterPro" id="IPR005119">
    <property type="entry name" value="LysR_subst-bd"/>
</dbReference>
<reference evidence="6" key="1">
    <citation type="submission" date="2023-06" db="EMBL/GenBank/DDBJ databases">
        <authorList>
            <person name="Jiang Y."/>
            <person name="Liu Q."/>
        </authorList>
    </citation>
    <scope>NUCLEOTIDE SEQUENCE</scope>
    <source>
        <strain evidence="6">CGMCC 1.12089</strain>
    </source>
</reference>
<feature type="domain" description="HTH lysR-type" evidence="5">
    <location>
        <begin position="6"/>
        <end position="63"/>
    </location>
</feature>
<dbReference type="InterPro" id="IPR036388">
    <property type="entry name" value="WH-like_DNA-bd_sf"/>
</dbReference>
<dbReference type="PANTHER" id="PTHR30419">
    <property type="entry name" value="HTH-TYPE TRANSCRIPTIONAL REGULATOR YBHD"/>
    <property type="match status" value="1"/>
</dbReference>
<name>A0ABT7N6I9_9BURK</name>
<evidence type="ECO:0000313" key="7">
    <source>
        <dbReference type="Proteomes" id="UP001174908"/>
    </source>
</evidence>
<dbReference type="SUPFAM" id="SSF46785">
    <property type="entry name" value="Winged helix' DNA-binding domain"/>
    <property type="match status" value="1"/>
</dbReference>
<dbReference type="PANTHER" id="PTHR30419:SF8">
    <property type="entry name" value="NITROGEN ASSIMILATION TRANSCRIPTIONAL ACTIVATOR-RELATED"/>
    <property type="match status" value="1"/>
</dbReference>
<dbReference type="Pfam" id="PF03466">
    <property type="entry name" value="LysR_substrate"/>
    <property type="match status" value="1"/>
</dbReference>
<dbReference type="RefSeq" id="WP_286658615.1">
    <property type="nucleotide sequence ID" value="NZ_JASZYV010000001.1"/>
</dbReference>
<dbReference type="EMBL" id="JASZYV010000001">
    <property type="protein sequence ID" value="MDM0043510.1"/>
    <property type="molecule type" value="Genomic_DNA"/>
</dbReference>
<keyword evidence="4" id="KW-0804">Transcription</keyword>
<evidence type="ECO:0000259" key="5">
    <source>
        <dbReference type="PROSITE" id="PS50931"/>
    </source>
</evidence>
<comment type="similarity">
    <text evidence="1">Belongs to the LysR transcriptional regulatory family.</text>
</comment>
<dbReference type="InterPro" id="IPR050950">
    <property type="entry name" value="HTH-type_LysR_regulators"/>
</dbReference>
<dbReference type="Gene3D" id="1.10.10.10">
    <property type="entry name" value="Winged helix-like DNA-binding domain superfamily/Winged helix DNA-binding domain"/>
    <property type="match status" value="1"/>
</dbReference>
<dbReference type="PROSITE" id="PS50931">
    <property type="entry name" value="HTH_LYSR"/>
    <property type="match status" value="1"/>
</dbReference>
<evidence type="ECO:0000256" key="4">
    <source>
        <dbReference type="ARBA" id="ARBA00023163"/>
    </source>
</evidence>
<keyword evidence="2" id="KW-0805">Transcription regulation</keyword>
<evidence type="ECO:0000256" key="2">
    <source>
        <dbReference type="ARBA" id="ARBA00023015"/>
    </source>
</evidence>
<evidence type="ECO:0000256" key="1">
    <source>
        <dbReference type="ARBA" id="ARBA00009437"/>
    </source>
</evidence>
<dbReference type="Pfam" id="PF00126">
    <property type="entry name" value="HTH_1"/>
    <property type="match status" value="1"/>
</dbReference>
<dbReference type="SUPFAM" id="SSF53850">
    <property type="entry name" value="Periplasmic binding protein-like II"/>
    <property type="match status" value="1"/>
</dbReference>
<keyword evidence="7" id="KW-1185">Reference proteome</keyword>
<dbReference type="InterPro" id="IPR000847">
    <property type="entry name" value="LysR_HTH_N"/>
</dbReference>
<dbReference type="InterPro" id="IPR036390">
    <property type="entry name" value="WH_DNA-bd_sf"/>
</dbReference>
<keyword evidence="3" id="KW-0238">DNA-binding</keyword>
<evidence type="ECO:0000313" key="6">
    <source>
        <dbReference type="EMBL" id="MDM0043510.1"/>
    </source>
</evidence>
<comment type="caution">
    <text evidence="6">The sequence shown here is derived from an EMBL/GenBank/DDBJ whole genome shotgun (WGS) entry which is preliminary data.</text>
</comment>
<protein>
    <submittedName>
        <fullName evidence="6">LysR substrate-binding domain-containing protein</fullName>
    </submittedName>
</protein>
<dbReference type="PRINTS" id="PR00039">
    <property type="entry name" value="HTHLYSR"/>
</dbReference>
<proteinExistence type="inferred from homology"/>
<organism evidence="6 7">
    <name type="scientific">Variovorax dokdonensis</name>
    <dbReference type="NCBI Taxonomy" id="344883"/>
    <lineage>
        <taxon>Bacteria</taxon>
        <taxon>Pseudomonadati</taxon>
        <taxon>Pseudomonadota</taxon>
        <taxon>Betaproteobacteria</taxon>
        <taxon>Burkholderiales</taxon>
        <taxon>Comamonadaceae</taxon>
        <taxon>Variovorax</taxon>
    </lineage>
</organism>
<accession>A0ABT7N6I9</accession>
<dbReference type="Proteomes" id="UP001174908">
    <property type="component" value="Unassembled WGS sequence"/>
</dbReference>
<gene>
    <name evidence="6" type="ORF">QTH91_03370</name>
</gene>